<evidence type="ECO:0000256" key="7">
    <source>
        <dbReference type="ARBA" id="ARBA00023191"/>
    </source>
</evidence>
<dbReference type="PRINTS" id="PR01399">
    <property type="entry name" value="ENTSNTHTASED"/>
</dbReference>
<dbReference type="InterPro" id="IPR003542">
    <property type="entry name" value="Enbac_synth_compD-like"/>
</dbReference>
<comment type="catalytic activity">
    <reaction evidence="11">
        <text>apo-[peptidyl-carrier protein] + CoA = holo-[peptidyl-carrier protein] + adenosine 3',5'-bisphosphate + H(+)</text>
        <dbReference type="Rhea" id="RHEA:46228"/>
        <dbReference type="Rhea" id="RHEA-COMP:11479"/>
        <dbReference type="Rhea" id="RHEA-COMP:11480"/>
        <dbReference type="ChEBI" id="CHEBI:15378"/>
        <dbReference type="ChEBI" id="CHEBI:29999"/>
        <dbReference type="ChEBI" id="CHEBI:57287"/>
        <dbReference type="ChEBI" id="CHEBI:58343"/>
        <dbReference type="ChEBI" id="CHEBI:64479"/>
    </reaction>
</comment>
<gene>
    <name evidence="16" type="ORF">EI545_17665</name>
</gene>
<feature type="binding site" evidence="13">
    <location>
        <position position="116"/>
    </location>
    <ligand>
        <name>Mg(2+)</name>
        <dbReference type="ChEBI" id="CHEBI:18420"/>
    </ligand>
</feature>
<evidence type="ECO:0000256" key="12">
    <source>
        <dbReference type="PIRSR" id="PIRSR603542-1"/>
    </source>
</evidence>
<evidence type="ECO:0000259" key="15">
    <source>
        <dbReference type="Pfam" id="PF17837"/>
    </source>
</evidence>
<evidence type="ECO:0000256" key="3">
    <source>
        <dbReference type="ARBA" id="ARBA00008342"/>
    </source>
</evidence>
<keyword evidence="13" id="KW-0479">Metal-binding</keyword>
<feature type="binding site" evidence="12">
    <location>
        <position position="156"/>
    </location>
    <ligand>
        <name>CoA</name>
        <dbReference type="ChEBI" id="CHEBI:57287"/>
    </ligand>
</feature>
<feature type="binding site" evidence="12">
    <location>
        <position position="115"/>
    </location>
    <ligand>
        <name>CoA</name>
        <dbReference type="ChEBI" id="CHEBI:57287"/>
    </ligand>
</feature>
<feature type="binding site" evidence="12">
    <location>
        <position position="60"/>
    </location>
    <ligand>
        <name>CoA</name>
        <dbReference type="ChEBI" id="CHEBI:57287"/>
    </ligand>
</feature>
<evidence type="ECO:0000256" key="6">
    <source>
        <dbReference type="ARBA" id="ARBA00022679"/>
    </source>
</evidence>
<comment type="pathway">
    <text evidence="2">Siderophore biosynthesis; enterobactin biosynthesis.</text>
</comment>
<evidence type="ECO:0000256" key="8">
    <source>
        <dbReference type="ARBA" id="ARBA00029894"/>
    </source>
</evidence>
<evidence type="ECO:0000313" key="17">
    <source>
        <dbReference type="Proteomes" id="UP000282002"/>
    </source>
</evidence>
<dbReference type="GO" id="GO:0009366">
    <property type="term" value="C:enterobactin synthetase complex"/>
    <property type="evidence" value="ECO:0007669"/>
    <property type="project" value="InterPro"/>
</dbReference>
<dbReference type="OrthoDB" id="8210607at2"/>
<keyword evidence="7" id="KW-0259">Enterobactin biosynthesis</keyword>
<dbReference type="InterPro" id="IPR037143">
    <property type="entry name" value="4-PPantetheinyl_Trfase_dom_sf"/>
</dbReference>
<dbReference type="GO" id="GO:0008897">
    <property type="term" value="F:holo-[acyl-carrier-protein] synthase activity"/>
    <property type="evidence" value="ECO:0007669"/>
    <property type="project" value="InterPro"/>
</dbReference>
<evidence type="ECO:0000256" key="4">
    <source>
        <dbReference type="ARBA" id="ARBA00011503"/>
    </source>
</evidence>
<dbReference type="Pfam" id="PF01648">
    <property type="entry name" value="ACPS"/>
    <property type="match status" value="1"/>
</dbReference>
<name>A0A3S8UA93_9RHOB</name>
<evidence type="ECO:0000259" key="14">
    <source>
        <dbReference type="Pfam" id="PF01648"/>
    </source>
</evidence>
<feature type="binding site" evidence="12">
    <location>
        <position position="160"/>
    </location>
    <ligand>
        <name>CoA</name>
        <dbReference type="ChEBI" id="CHEBI:57287"/>
    </ligand>
</feature>
<dbReference type="GO" id="GO:0000287">
    <property type="term" value="F:magnesium ion binding"/>
    <property type="evidence" value="ECO:0007669"/>
    <property type="project" value="InterPro"/>
</dbReference>
<dbReference type="Pfam" id="PF17837">
    <property type="entry name" value="4PPT_N"/>
    <property type="match status" value="1"/>
</dbReference>
<dbReference type="UniPathway" id="UPA00017"/>
<dbReference type="SUPFAM" id="SSF56214">
    <property type="entry name" value="4'-phosphopantetheinyl transferase"/>
    <property type="match status" value="1"/>
</dbReference>
<comment type="function">
    <text evidence="1">Involved in the biosynthesis of the siderophore enterobactin (enterochelin), which is a macrocyclic trimeric lactone of N-(2,3-dihydroxybenzoyl)-serine. The serine trilactone serves as a scaffolding for the three catechol functionalities that provide hexadentate coordination for the tightly ligated iron(2+) atoms. Plays an essential role in the assembly of the enterobactin by catalyzing the transfer of the 4'-phosphopantetheine (Ppant) moiety from coenzyme A to the apo-domains of both EntB (ArCP domain) and EntF (PCP domain) to yield their holo-forms which make them competent for the activation of 2,3-dihydroxybenzoate (DHB) and L-serine, respectively.</text>
</comment>
<keyword evidence="17" id="KW-1185">Reference proteome</keyword>
<dbReference type="PANTHER" id="PTHR38096:SF1">
    <property type="entry name" value="ENTEROBACTIN SYNTHASE COMPONENT D"/>
    <property type="match status" value="1"/>
</dbReference>
<dbReference type="GO" id="GO:0009239">
    <property type="term" value="P:enterobactin biosynthetic process"/>
    <property type="evidence" value="ECO:0007669"/>
    <property type="project" value="UniProtKB-UniPathway"/>
</dbReference>
<keyword evidence="6 16" id="KW-0808">Transferase</keyword>
<proteinExistence type="inferred from homology"/>
<protein>
    <recommendedName>
        <fullName evidence="5">Enterobactin synthase component D</fullName>
    </recommendedName>
    <alternativeName>
        <fullName evidence="8">4'-phosphopantetheinyl transferase EntD</fullName>
    </alternativeName>
    <alternativeName>
        <fullName evidence="9">Enterochelin synthase D</fullName>
    </alternativeName>
</protein>
<evidence type="ECO:0000256" key="1">
    <source>
        <dbReference type="ARBA" id="ARBA00003937"/>
    </source>
</evidence>
<dbReference type="EMBL" id="CP034328">
    <property type="protein sequence ID" value="AZL60491.1"/>
    <property type="molecule type" value="Genomic_DNA"/>
</dbReference>
<dbReference type="GO" id="GO:0005886">
    <property type="term" value="C:plasma membrane"/>
    <property type="evidence" value="ECO:0007669"/>
    <property type="project" value="TreeGrafter"/>
</dbReference>
<evidence type="ECO:0000256" key="2">
    <source>
        <dbReference type="ARBA" id="ARBA00004993"/>
    </source>
</evidence>
<reference evidence="16 17" key="1">
    <citation type="submission" date="2018-12" db="EMBL/GenBank/DDBJ databases">
        <title>Complete genome sequencing of Tabrizicola sp. K13M18.</title>
        <authorList>
            <person name="Bae J.-W."/>
        </authorList>
    </citation>
    <scope>NUCLEOTIDE SEQUENCE [LARGE SCALE GENOMIC DNA]</scope>
    <source>
        <strain evidence="16 17">K13M18</strain>
    </source>
</reference>
<evidence type="ECO:0000256" key="11">
    <source>
        <dbReference type="ARBA" id="ARBA00049191"/>
    </source>
</evidence>
<evidence type="ECO:0000256" key="9">
    <source>
        <dbReference type="ARBA" id="ARBA00031996"/>
    </source>
</evidence>
<sequence>MTAAFPISAVEAALASLFPPDVAVAAERVQAGQEGGLWPVEQAAINGAVASRRAEFAAGRLAARRCLLALGRPPVALPMGQDRAAIWPDGLYGTISHAGGIAVAVIGETGPLGVDIEEDAALEPALWPVICSPEELSALPGADTGRWVRRAFAGKEAVFKAQHPTRRAMFGFDAVDIRLTETDFTARFRLAVGGFAEGQEVHGRLAYSRGLTLAGAVT</sequence>
<feature type="domain" description="4'-phosphopantetheinyl transferase" evidence="14">
    <location>
        <begin position="111"/>
        <end position="183"/>
    </location>
</feature>
<feature type="binding site" evidence="12">
    <location>
        <position position="52"/>
    </location>
    <ligand>
        <name>CoA</name>
        <dbReference type="ChEBI" id="CHEBI:57287"/>
    </ligand>
</feature>
<dbReference type="InterPro" id="IPR041354">
    <property type="entry name" value="4PPT_N"/>
</dbReference>
<organism evidence="16 17">
    <name type="scientific">Tabrizicola piscis</name>
    <dbReference type="NCBI Taxonomy" id="2494374"/>
    <lineage>
        <taxon>Bacteria</taxon>
        <taxon>Pseudomonadati</taxon>
        <taxon>Pseudomonadota</taxon>
        <taxon>Alphaproteobacteria</taxon>
        <taxon>Rhodobacterales</taxon>
        <taxon>Paracoccaceae</taxon>
        <taxon>Tabrizicola</taxon>
    </lineage>
</organism>
<keyword evidence="13" id="KW-0460">Magnesium</keyword>
<accession>A0A3S8UA93</accession>
<dbReference type="Proteomes" id="UP000282002">
    <property type="component" value="Chromosome"/>
</dbReference>
<feature type="binding site" evidence="12">
    <location>
        <begin position="96"/>
        <end position="97"/>
    </location>
    <ligand>
        <name>CoA</name>
        <dbReference type="ChEBI" id="CHEBI:57287"/>
    </ligand>
</feature>
<evidence type="ECO:0000256" key="13">
    <source>
        <dbReference type="PIRSR" id="PIRSR603542-2"/>
    </source>
</evidence>
<dbReference type="KEGG" id="taw:EI545_17665"/>
<evidence type="ECO:0000256" key="5">
    <source>
        <dbReference type="ARBA" id="ARBA00019087"/>
    </source>
</evidence>
<comment type="similarity">
    <text evidence="3">Belongs to the P-Pant transferase superfamily. EntD family.</text>
</comment>
<evidence type="ECO:0000313" key="16">
    <source>
        <dbReference type="EMBL" id="AZL60491.1"/>
    </source>
</evidence>
<dbReference type="PANTHER" id="PTHR38096">
    <property type="entry name" value="ENTEROBACTIN SYNTHASE COMPONENT D"/>
    <property type="match status" value="1"/>
</dbReference>
<comment type="cofactor">
    <cofactor evidence="13">
        <name>Mg(2+)</name>
        <dbReference type="ChEBI" id="CHEBI:18420"/>
    </cofactor>
</comment>
<feature type="domain" description="4'-phosphopantetheinyl transferase N-terminal" evidence="15">
    <location>
        <begin position="41"/>
        <end position="106"/>
    </location>
</feature>
<comment type="subunit">
    <text evidence="4">EntB, EntD, EntE, and EntF form a multienzyme complex called enterobactin synthase.</text>
</comment>
<comment type="catalytic activity">
    <reaction evidence="10">
        <text>apo-[aryl-carrier protein] + CoA = holo-[aryl-carrier protein] + adenosine 3',5'-bisphosphate + H(+)</text>
        <dbReference type="Rhea" id="RHEA:48404"/>
        <dbReference type="Rhea" id="RHEA-COMP:15903"/>
        <dbReference type="Rhea" id="RHEA-COMP:17557"/>
        <dbReference type="ChEBI" id="CHEBI:15378"/>
        <dbReference type="ChEBI" id="CHEBI:29999"/>
        <dbReference type="ChEBI" id="CHEBI:57287"/>
        <dbReference type="ChEBI" id="CHEBI:58343"/>
        <dbReference type="ChEBI" id="CHEBI:64479"/>
    </reaction>
</comment>
<feature type="binding site" evidence="13">
    <location>
        <position position="115"/>
    </location>
    <ligand>
        <name>Mg(2+)</name>
        <dbReference type="ChEBI" id="CHEBI:18420"/>
    </ligand>
</feature>
<evidence type="ECO:0000256" key="10">
    <source>
        <dbReference type="ARBA" id="ARBA00049176"/>
    </source>
</evidence>
<feature type="binding site" evidence="13">
    <location>
        <position position="117"/>
    </location>
    <ligand>
        <name>Mg(2+)</name>
        <dbReference type="ChEBI" id="CHEBI:18420"/>
    </ligand>
</feature>
<dbReference type="RefSeq" id="WP_125326683.1">
    <property type="nucleotide sequence ID" value="NZ_CP034328.1"/>
</dbReference>
<dbReference type="InterPro" id="IPR008278">
    <property type="entry name" value="4-PPantetheinyl_Trfase_dom"/>
</dbReference>
<dbReference type="AlphaFoldDB" id="A0A3S8UA93"/>
<dbReference type="Gene3D" id="3.90.470.20">
    <property type="entry name" value="4'-phosphopantetheinyl transferase domain"/>
    <property type="match status" value="1"/>
</dbReference>